<keyword evidence="1 3" id="KW-0963">Cytoplasm</keyword>
<dbReference type="NCBIfam" id="TIGR00086">
    <property type="entry name" value="smpB"/>
    <property type="match status" value="1"/>
</dbReference>
<dbReference type="NCBIfam" id="NF003843">
    <property type="entry name" value="PRK05422.1"/>
    <property type="match status" value="1"/>
</dbReference>
<dbReference type="GO" id="GO:0070930">
    <property type="term" value="P:trans-translation-dependent protein tagging"/>
    <property type="evidence" value="ECO:0007669"/>
    <property type="project" value="TreeGrafter"/>
</dbReference>
<name>A0A2M6W5L9_9BACT</name>
<dbReference type="Gene3D" id="2.40.280.10">
    <property type="match status" value="1"/>
</dbReference>
<dbReference type="GO" id="GO:0003723">
    <property type="term" value="F:RNA binding"/>
    <property type="evidence" value="ECO:0007669"/>
    <property type="project" value="UniProtKB-UniRule"/>
</dbReference>
<evidence type="ECO:0000313" key="4">
    <source>
        <dbReference type="EMBL" id="PIT88102.1"/>
    </source>
</evidence>
<evidence type="ECO:0000256" key="2">
    <source>
        <dbReference type="ARBA" id="ARBA00022884"/>
    </source>
</evidence>
<dbReference type="Pfam" id="PF01668">
    <property type="entry name" value="SmpB"/>
    <property type="match status" value="1"/>
</dbReference>
<protein>
    <recommendedName>
        <fullName evidence="3">SsrA-binding protein</fullName>
    </recommendedName>
    <alternativeName>
        <fullName evidence="3">Small protein B</fullName>
    </alternativeName>
</protein>
<comment type="subcellular location">
    <subcellularLocation>
        <location evidence="3">Cytoplasm</location>
    </subcellularLocation>
    <text evidence="3">The tmRNA-SmpB complex associates with stalled 70S ribosomes.</text>
</comment>
<comment type="similarity">
    <text evidence="3">Belongs to the SmpB family.</text>
</comment>
<keyword evidence="2 3" id="KW-0694">RNA-binding</keyword>
<dbReference type="GO" id="GO:0005829">
    <property type="term" value="C:cytosol"/>
    <property type="evidence" value="ECO:0007669"/>
    <property type="project" value="TreeGrafter"/>
</dbReference>
<evidence type="ECO:0000313" key="5">
    <source>
        <dbReference type="Proteomes" id="UP000231426"/>
    </source>
</evidence>
<dbReference type="SUPFAM" id="SSF74982">
    <property type="entry name" value="Small protein B (SmpB)"/>
    <property type="match status" value="1"/>
</dbReference>
<evidence type="ECO:0000256" key="1">
    <source>
        <dbReference type="ARBA" id="ARBA00022490"/>
    </source>
</evidence>
<comment type="function">
    <text evidence="3">Required for rescue of stalled ribosomes mediated by trans-translation. Binds to transfer-messenger RNA (tmRNA), required for stable association of tmRNA with ribosomes. tmRNA and SmpB together mimic tRNA shape, replacing the anticodon stem-loop with SmpB. tmRNA is encoded by the ssrA gene; the 2 termini fold to resemble tRNA(Ala) and it encodes a 'tag peptide', a short internal open reading frame. During trans-translation Ala-aminoacylated tmRNA acts like a tRNA, entering the A-site of stalled ribosomes, displacing the stalled mRNA. The ribosome then switches to translate the ORF on the tmRNA; the nascent peptide is terminated with the 'tag peptide' encoded by the tmRNA and targeted for degradation. The ribosome is freed to recommence translation, which seems to be the essential function of trans-translation.</text>
</comment>
<gene>
    <name evidence="3" type="primary">smpB</name>
    <name evidence="4" type="ORF">COU29_03770</name>
</gene>
<proteinExistence type="inferred from homology"/>
<dbReference type="Proteomes" id="UP000231426">
    <property type="component" value="Unassembled WGS sequence"/>
</dbReference>
<sequence>MNNLADNKKAFFDYEILEKLEAGIVLSGQETKSVKNGQASLKGTFVTFHKNNAFLTNMNISPYKQAGPLPEYEPTKSRRLLLHKREIDYLREKSQEQGLTIVPLRVYTKNRFIKVEIAVARGKKQYDKRETIKNRDTEREIRRTLKNRA</sequence>
<dbReference type="HAMAP" id="MF_00023">
    <property type="entry name" value="SmpB"/>
    <property type="match status" value="1"/>
</dbReference>
<reference evidence="5" key="1">
    <citation type="submission" date="2017-09" db="EMBL/GenBank/DDBJ databases">
        <title>Depth-based differentiation of microbial function through sediment-hosted aquifers and enrichment of novel symbionts in the deep terrestrial subsurface.</title>
        <authorList>
            <person name="Probst A.J."/>
            <person name="Ladd B."/>
            <person name="Jarett J.K."/>
            <person name="Geller-Mcgrath D.E."/>
            <person name="Sieber C.M.K."/>
            <person name="Emerson J.B."/>
            <person name="Anantharaman K."/>
            <person name="Thomas B.C."/>
            <person name="Malmstrom R."/>
            <person name="Stieglmeier M."/>
            <person name="Klingl A."/>
            <person name="Woyke T."/>
            <person name="Ryan C.M."/>
            <person name="Banfield J.F."/>
        </authorList>
    </citation>
    <scope>NUCLEOTIDE SEQUENCE [LARGE SCALE GENOMIC DNA]</scope>
</reference>
<dbReference type="PANTHER" id="PTHR30308:SF2">
    <property type="entry name" value="SSRA-BINDING PROTEIN"/>
    <property type="match status" value="1"/>
</dbReference>
<evidence type="ECO:0000256" key="3">
    <source>
        <dbReference type="HAMAP-Rule" id="MF_00023"/>
    </source>
</evidence>
<dbReference type="EMBL" id="PFBV01000005">
    <property type="protein sequence ID" value="PIT88102.1"/>
    <property type="molecule type" value="Genomic_DNA"/>
</dbReference>
<dbReference type="PANTHER" id="PTHR30308">
    <property type="entry name" value="TMRNA-BINDING COMPONENT OF TRANS-TRANSLATION TAGGING COMPLEX"/>
    <property type="match status" value="1"/>
</dbReference>
<organism evidence="4 5">
    <name type="scientific">Candidatus Magasanikbacteria bacterium CG10_big_fil_rev_8_21_14_0_10_36_32</name>
    <dbReference type="NCBI Taxonomy" id="1974646"/>
    <lineage>
        <taxon>Bacteria</taxon>
        <taxon>Candidatus Magasanikiibacteriota</taxon>
    </lineage>
</organism>
<dbReference type="CDD" id="cd09294">
    <property type="entry name" value="SmpB"/>
    <property type="match status" value="1"/>
</dbReference>
<dbReference type="InterPro" id="IPR023620">
    <property type="entry name" value="SmpB"/>
</dbReference>
<dbReference type="AlphaFoldDB" id="A0A2M6W5L9"/>
<dbReference type="InterPro" id="IPR000037">
    <property type="entry name" value="SsrA-bd_prot"/>
</dbReference>
<accession>A0A2M6W5L9</accession>
<comment type="caution">
    <text evidence="4">The sequence shown here is derived from an EMBL/GenBank/DDBJ whole genome shotgun (WGS) entry which is preliminary data.</text>
</comment>
<dbReference type="GO" id="GO:0070929">
    <property type="term" value="P:trans-translation"/>
    <property type="evidence" value="ECO:0007669"/>
    <property type="project" value="UniProtKB-UniRule"/>
</dbReference>